<feature type="region of interest" description="Disordered" evidence="2">
    <location>
        <begin position="383"/>
        <end position="406"/>
    </location>
</feature>
<dbReference type="Proteomes" id="UP000789901">
    <property type="component" value="Unassembled WGS sequence"/>
</dbReference>
<evidence type="ECO:0000313" key="4">
    <source>
        <dbReference type="Proteomes" id="UP000789901"/>
    </source>
</evidence>
<accession>A0ABN7URF8</accession>
<reference evidence="3 4" key="1">
    <citation type="submission" date="2021-06" db="EMBL/GenBank/DDBJ databases">
        <authorList>
            <person name="Kallberg Y."/>
            <person name="Tangrot J."/>
            <person name="Rosling A."/>
        </authorList>
    </citation>
    <scope>NUCLEOTIDE SEQUENCE [LARGE SCALE GENOMIC DNA]</scope>
    <source>
        <strain evidence="3 4">120-4 pot B 10/14</strain>
    </source>
</reference>
<gene>
    <name evidence="3" type="ORF">GMARGA_LOCUS9788</name>
</gene>
<dbReference type="EMBL" id="CAJVQB010005340">
    <property type="protein sequence ID" value="CAG8659186.1"/>
    <property type="molecule type" value="Genomic_DNA"/>
</dbReference>
<evidence type="ECO:0000256" key="2">
    <source>
        <dbReference type="SAM" id="MobiDB-lite"/>
    </source>
</evidence>
<keyword evidence="1" id="KW-0175">Coiled coil</keyword>
<organism evidence="3 4">
    <name type="scientific">Gigaspora margarita</name>
    <dbReference type="NCBI Taxonomy" id="4874"/>
    <lineage>
        <taxon>Eukaryota</taxon>
        <taxon>Fungi</taxon>
        <taxon>Fungi incertae sedis</taxon>
        <taxon>Mucoromycota</taxon>
        <taxon>Glomeromycotina</taxon>
        <taxon>Glomeromycetes</taxon>
        <taxon>Diversisporales</taxon>
        <taxon>Gigasporaceae</taxon>
        <taxon>Gigaspora</taxon>
    </lineage>
</organism>
<evidence type="ECO:0000313" key="3">
    <source>
        <dbReference type="EMBL" id="CAG8659186.1"/>
    </source>
</evidence>
<comment type="caution">
    <text evidence="3">The sequence shown here is derived from an EMBL/GenBank/DDBJ whole genome shotgun (WGS) entry which is preliminary data.</text>
</comment>
<protein>
    <submittedName>
        <fullName evidence="3">38311_t:CDS:1</fullName>
    </submittedName>
</protein>
<feature type="coiled-coil region" evidence="1">
    <location>
        <begin position="116"/>
        <end position="192"/>
    </location>
</feature>
<keyword evidence="4" id="KW-1185">Reference proteome</keyword>
<name>A0ABN7URF8_GIGMA</name>
<feature type="compositionally biased region" description="Basic and acidic residues" evidence="2">
    <location>
        <begin position="383"/>
        <end position="392"/>
    </location>
</feature>
<proteinExistence type="predicted"/>
<evidence type="ECO:0000256" key="1">
    <source>
        <dbReference type="SAM" id="Coils"/>
    </source>
</evidence>
<sequence length="406" mass="48004">MTCPHISQALDKVNELIGKMNNTYSSLYERLGNYIREDEVDALLAKLRTTYTVKTINKIRNDDLYSHLSLIFDILKSCDCRNDMVKDYNELVVKHNSVNSKQAQTQMEVASLRTRAENYFSQLVDVRKLLENKEKQVVKIESKLDEKQQKIDNLNSRLADLKLENSEKVGELKQKDDEIKALKRNLGDSQKDFLGEKLRSKKEKLEAFTAQLGIELQKVQNLRKRYRELMVAQEKNKINDINITQENIAATKEGLVERGINNSDVRKLFKKCKKIAKLELWMEKVNELYEARQEVPLYNNRKNVSQLEEKIKGLEKTILQKDMPQEEKEKYNTKRQQYQETQEKYSQLVNEYNELVSEYSEGAMSYEMRRELEGKVEQKERELKEQRRKMEEQESELQALVEEIRR</sequence>